<proteinExistence type="predicted"/>
<gene>
    <name evidence="1" type="ORF">MENTE1834_LOCUS39781</name>
</gene>
<evidence type="ECO:0000313" key="1">
    <source>
        <dbReference type="EMBL" id="CAK5091915.1"/>
    </source>
</evidence>
<name>A0ACB1APH3_MELEN</name>
<evidence type="ECO:0000313" key="2">
    <source>
        <dbReference type="Proteomes" id="UP001497535"/>
    </source>
</evidence>
<sequence>MHNVLNQPQYYNALKGRGQNEETGFSFNGVIKAFQPRPVPDEPENETDVEDCIRRLEQSDASLNEININNMKRISKERIRQMIRAATKSKNLKKLSLANTAISDQEARPLLELIERTDSLKVLNIESNYISPEMIAKLLRATLTTQSLVEFHAENQRQSVLGNQIEMDIMLSVEDNDSLLRVGVSLQSMEARNRVGEALERNYERCIFFLN</sequence>
<comment type="caution">
    <text evidence="1">The sequence shown here is derived from an EMBL/GenBank/DDBJ whole genome shotgun (WGS) entry which is preliminary data.</text>
</comment>
<dbReference type="Proteomes" id="UP001497535">
    <property type="component" value="Unassembled WGS sequence"/>
</dbReference>
<dbReference type="EMBL" id="CAVMJV010000090">
    <property type="protein sequence ID" value="CAK5091915.1"/>
    <property type="molecule type" value="Genomic_DNA"/>
</dbReference>
<reference evidence="1" key="1">
    <citation type="submission" date="2023-11" db="EMBL/GenBank/DDBJ databases">
        <authorList>
            <person name="Poullet M."/>
        </authorList>
    </citation>
    <scope>NUCLEOTIDE SEQUENCE</scope>
    <source>
        <strain evidence="1">E1834</strain>
    </source>
</reference>
<accession>A0ACB1APH3</accession>
<keyword evidence="2" id="KW-1185">Reference proteome</keyword>
<protein>
    <submittedName>
        <fullName evidence="1">Uncharacterized protein</fullName>
    </submittedName>
</protein>
<organism evidence="1 2">
    <name type="scientific">Meloidogyne enterolobii</name>
    <name type="common">Root-knot nematode worm</name>
    <name type="synonym">Meloidogyne mayaguensis</name>
    <dbReference type="NCBI Taxonomy" id="390850"/>
    <lineage>
        <taxon>Eukaryota</taxon>
        <taxon>Metazoa</taxon>
        <taxon>Ecdysozoa</taxon>
        <taxon>Nematoda</taxon>
        <taxon>Chromadorea</taxon>
        <taxon>Rhabditida</taxon>
        <taxon>Tylenchina</taxon>
        <taxon>Tylenchomorpha</taxon>
        <taxon>Tylenchoidea</taxon>
        <taxon>Meloidogynidae</taxon>
        <taxon>Meloidogyninae</taxon>
        <taxon>Meloidogyne</taxon>
    </lineage>
</organism>